<accession>A0A2J5Q3F7</accession>
<reference evidence="1 2" key="2">
    <citation type="submission" date="2018-01" db="EMBL/GenBank/DDBJ databases">
        <title>Genomic study of Klebsiella pneumoniae.</title>
        <authorList>
            <person name="Yang Y."/>
            <person name="Bicalho R."/>
        </authorList>
    </citation>
    <scope>NUCLEOTIDE SEQUENCE [LARGE SCALE GENOMIC DNA]</scope>
    <source>
        <strain evidence="1 2">A10</strain>
    </source>
</reference>
<reference evidence="1 2" key="1">
    <citation type="submission" date="2017-11" db="EMBL/GenBank/DDBJ databases">
        <authorList>
            <person name="Han C.G."/>
        </authorList>
    </citation>
    <scope>NUCLEOTIDE SEQUENCE [LARGE SCALE GENOMIC DNA]</scope>
    <source>
        <strain evidence="1 2">A10</strain>
    </source>
</reference>
<dbReference type="EMBL" id="PIDR01000141">
    <property type="protein sequence ID" value="PLO72782.1"/>
    <property type="molecule type" value="Genomic_DNA"/>
</dbReference>
<dbReference type="Proteomes" id="UP000234667">
    <property type="component" value="Unassembled WGS sequence"/>
</dbReference>
<evidence type="ECO:0000313" key="1">
    <source>
        <dbReference type="EMBL" id="PLO72782.1"/>
    </source>
</evidence>
<sequence length="74" mass="8416">MKIDFKDYGAVAAMTITSTIFEFRKHNRVVDAALLCTPGVVSERRGSFFMKTKISGKTRDALRAYKTVQREAKR</sequence>
<evidence type="ECO:0000313" key="2">
    <source>
        <dbReference type="Proteomes" id="UP000234667"/>
    </source>
</evidence>
<proteinExistence type="predicted"/>
<name>A0A2J5Q3F7_9ENTR</name>
<comment type="caution">
    <text evidence="1">The sequence shown here is derived from an EMBL/GenBank/DDBJ whole genome shotgun (WGS) entry which is preliminary data.</text>
</comment>
<dbReference type="AlphaFoldDB" id="A0A2J5Q3F7"/>
<organism evidence="1 2">
    <name type="scientific">Klebsiella michiganensis</name>
    <dbReference type="NCBI Taxonomy" id="1134687"/>
    <lineage>
        <taxon>Bacteria</taxon>
        <taxon>Pseudomonadati</taxon>
        <taxon>Pseudomonadota</taxon>
        <taxon>Gammaproteobacteria</taxon>
        <taxon>Enterobacterales</taxon>
        <taxon>Enterobacteriaceae</taxon>
        <taxon>Klebsiella/Raoultella group</taxon>
        <taxon>Klebsiella</taxon>
    </lineage>
</organism>
<protein>
    <submittedName>
        <fullName evidence="1">Uncharacterized protein</fullName>
    </submittedName>
</protein>
<gene>
    <name evidence="1" type="ORF">CWN49_07120</name>
</gene>